<dbReference type="PROSITE" id="PS00221">
    <property type="entry name" value="MIP"/>
    <property type="match status" value="1"/>
</dbReference>
<comment type="caution">
    <text evidence="13">The sequence shown here is derived from an EMBL/GenBank/DDBJ whole genome shotgun (WGS) entry which is preliminary data.</text>
</comment>
<evidence type="ECO:0000313" key="14">
    <source>
        <dbReference type="Proteomes" id="UP000297299"/>
    </source>
</evidence>
<feature type="transmembrane region" description="Helical" evidence="12">
    <location>
        <begin position="194"/>
        <end position="215"/>
    </location>
</feature>
<dbReference type="EMBL" id="PHWZ01000200">
    <property type="protein sequence ID" value="TEY58790.1"/>
    <property type="molecule type" value="Genomic_DNA"/>
</dbReference>
<comment type="similarity">
    <text evidence="2 10">Belongs to the MIP/aquaporin (TC 1.A.8) family.</text>
</comment>
<dbReference type="GO" id="GO:0015254">
    <property type="term" value="F:glycerol channel activity"/>
    <property type="evidence" value="ECO:0007669"/>
    <property type="project" value="TreeGrafter"/>
</dbReference>
<keyword evidence="7 12" id="KW-0472">Membrane</keyword>
<feature type="compositionally biased region" description="Polar residues" evidence="11">
    <location>
        <begin position="93"/>
        <end position="120"/>
    </location>
</feature>
<sequence length="430" mass="47570">MLPYPKQRCEGFNVVDLLSTYSFYQGCSITQNLKLHIEQHPSFANPSSSHISKFTFTELPFHVFTFSIPKMSLHKQESPITIVRNDKNMGIFESQNSSPNLSSHESTLDGNNMHTVSSEGSGAYAEHGPGIDHKIPQELEIQSKPDLLWSRVRHTMREPFSEFFGVFILILFGDGVVAQVVLSSGEKGSYQSISWGWGIGVMLGVYASGLSGAHINPAVTFANCVFRNFPWRKFPIYMLAQVLGAMCASGVVYANYKSAIDIFEGGDNIRTVGLNTSSAGIFCTYPAPFMTKTGQFFSEFVASTILMFCIYALQDNGNLGSGNLTPLGLFFVIFGIGACFGWETGYAINLARDFGPRLMSYFLGYGHEVWSAGNYYFWVPMVAPFIGCLFGGWLYDVFIFTGESPINTPWMGLKRLMPRGLGSKRVDSAV</sequence>
<proteinExistence type="inferred from homology"/>
<dbReference type="Proteomes" id="UP000297299">
    <property type="component" value="Unassembled WGS sequence"/>
</dbReference>
<evidence type="ECO:0000256" key="11">
    <source>
        <dbReference type="SAM" id="MobiDB-lite"/>
    </source>
</evidence>
<evidence type="ECO:0000256" key="5">
    <source>
        <dbReference type="ARBA" id="ARBA00022737"/>
    </source>
</evidence>
<organism evidence="13 14">
    <name type="scientific">Botryotinia calthae</name>
    <dbReference type="NCBI Taxonomy" id="38488"/>
    <lineage>
        <taxon>Eukaryota</taxon>
        <taxon>Fungi</taxon>
        <taxon>Dikarya</taxon>
        <taxon>Ascomycota</taxon>
        <taxon>Pezizomycotina</taxon>
        <taxon>Leotiomycetes</taxon>
        <taxon>Helotiales</taxon>
        <taxon>Sclerotiniaceae</taxon>
        <taxon>Botryotinia</taxon>
    </lineage>
</organism>
<feature type="region of interest" description="Disordered" evidence="11">
    <location>
        <begin position="93"/>
        <end position="129"/>
    </location>
</feature>
<name>A0A4Y8CZD2_9HELO</name>
<dbReference type="GO" id="GO:0005886">
    <property type="term" value="C:plasma membrane"/>
    <property type="evidence" value="ECO:0007669"/>
    <property type="project" value="TreeGrafter"/>
</dbReference>
<evidence type="ECO:0000256" key="2">
    <source>
        <dbReference type="ARBA" id="ARBA00006175"/>
    </source>
</evidence>
<evidence type="ECO:0000256" key="3">
    <source>
        <dbReference type="ARBA" id="ARBA00022448"/>
    </source>
</evidence>
<keyword evidence="6 12" id="KW-1133">Transmembrane helix</keyword>
<gene>
    <name evidence="13" type="ORF">BOTCAL_0200g00180</name>
</gene>
<keyword evidence="5" id="KW-0677">Repeat</keyword>
<evidence type="ECO:0000256" key="9">
    <source>
        <dbReference type="ARBA" id="ARBA00049405"/>
    </source>
</evidence>
<feature type="transmembrane region" description="Helical" evidence="12">
    <location>
        <begin position="375"/>
        <end position="395"/>
    </location>
</feature>
<protein>
    <submittedName>
        <fullName evidence="13">Uncharacterized protein</fullName>
    </submittedName>
</protein>
<dbReference type="InterPro" id="IPR000425">
    <property type="entry name" value="MIP"/>
</dbReference>
<dbReference type="PRINTS" id="PR00783">
    <property type="entry name" value="MINTRINSICP"/>
</dbReference>
<dbReference type="GO" id="GO:0015250">
    <property type="term" value="F:water channel activity"/>
    <property type="evidence" value="ECO:0007669"/>
    <property type="project" value="TreeGrafter"/>
</dbReference>
<dbReference type="Gene3D" id="1.20.1080.10">
    <property type="entry name" value="Glycerol uptake facilitator protein"/>
    <property type="match status" value="1"/>
</dbReference>
<feature type="transmembrane region" description="Helical" evidence="12">
    <location>
        <begin position="325"/>
        <end position="348"/>
    </location>
</feature>
<evidence type="ECO:0000256" key="8">
    <source>
        <dbReference type="ARBA" id="ARBA00034651"/>
    </source>
</evidence>
<keyword evidence="3 10" id="KW-0813">Transport</keyword>
<dbReference type="Pfam" id="PF00230">
    <property type="entry name" value="MIP"/>
    <property type="match status" value="1"/>
</dbReference>
<keyword evidence="4 10" id="KW-0812">Transmembrane</keyword>
<comment type="subcellular location">
    <subcellularLocation>
        <location evidence="1">Membrane</location>
        <topology evidence="1">Multi-pass membrane protein</topology>
    </subcellularLocation>
</comment>
<accession>A0A4Y8CZD2</accession>
<feature type="transmembrane region" description="Helical" evidence="12">
    <location>
        <begin position="296"/>
        <end position="313"/>
    </location>
</feature>
<reference evidence="13 14" key="1">
    <citation type="submission" date="2017-11" db="EMBL/GenBank/DDBJ databases">
        <title>Comparative genomics of Botrytis spp.</title>
        <authorList>
            <person name="Valero-Jimenez C.A."/>
            <person name="Tapia P."/>
            <person name="Veloso J."/>
            <person name="Silva-Moreno E."/>
            <person name="Staats M."/>
            <person name="Valdes J.H."/>
            <person name="Van Kan J.A.L."/>
        </authorList>
    </citation>
    <scope>NUCLEOTIDE SEQUENCE [LARGE SCALE GENOMIC DNA]</scope>
    <source>
        <strain evidence="13 14">MUCL2830</strain>
    </source>
</reference>
<dbReference type="CDD" id="cd00333">
    <property type="entry name" value="MIP"/>
    <property type="match status" value="1"/>
</dbReference>
<dbReference type="STRING" id="38488.A0A4Y8CZD2"/>
<evidence type="ECO:0000256" key="10">
    <source>
        <dbReference type="RuleBase" id="RU000477"/>
    </source>
</evidence>
<evidence type="ECO:0000256" key="6">
    <source>
        <dbReference type="ARBA" id="ARBA00022989"/>
    </source>
</evidence>
<feature type="transmembrane region" description="Helical" evidence="12">
    <location>
        <begin position="163"/>
        <end position="182"/>
    </location>
</feature>
<comment type="catalytic activity">
    <reaction evidence="8">
        <text>H2O(in) = H2O(out)</text>
        <dbReference type="Rhea" id="RHEA:29667"/>
        <dbReference type="ChEBI" id="CHEBI:15377"/>
    </reaction>
</comment>
<dbReference type="InterPro" id="IPR050363">
    <property type="entry name" value="MIP/Aquaporin"/>
</dbReference>
<keyword evidence="14" id="KW-1185">Reference proteome</keyword>
<dbReference type="SUPFAM" id="SSF81338">
    <property type="entry name" value="Aquaporin-like"/>
    <property type="match status" value="1"/>
</dbReference>
<evidence type="ECO:0000256" key="7">
    <source>
        <dbReference type="ARBA" id="ARBA00023136"/>
    </source>
</evidence>
<dbReference type="AlphaFoldDB" id="A0A4Y8CZD2"/>
<evidence type="ECO:0000313" key="13">
    <source>
        <dbReference type="EMBL" id="TEY58790.1"/>
    </source>
</evidence>
<evidence type="ECO:0000256" key="4">
    <source>
        <dbReference type="ARBA" id="ARBA00022692"/>
    </source>
</evidence>
<dbReference type="FunFam" id="1.20.1080.10:FF:000027">
    <property type="entry name" value="MIP aquaporin"/>
    <property type="match status" value="1"/>
</dbReference>
<evidence type="ECO:0000256" key="12">
    <source>
        <dbReference type="SAM" id="Phobius"/>
    </source>
</evidence>
<feature type="transmembrane region" description="Helical" evidence="12">
    <location>
        <begin position="236"/>
        <end position="256"/>
    </location>
</feature>
<dbReference type="NCBIfam" id="TIGR00861">
    <property type="entry name" value="MIP"/>
    <property type="match status" value="1"/>
</dbReference>
<dbReference type="InterPro" id="IPR023271">
    <property type="entry name" value="Aquaporin-like"/>
</dbReference>
<dbReference type="PANTHER" id="PTHR43829:SF9">
    <property type="entry name" value="AQUAPORIN-9"/>
    <property type="match status" value="1"/>
</dbReference>
<evidence type="ECO:0000256" key="1">
    <source>
        <dbReference type="ARBA" id="ARBA00004141"/>
    </source>
</evidence>
<dbReference type="PANTHER" id="PTHR43829">
    <property type="entry name" value="AQUAPORIN OR AQUAGLYCEROPORIN RELATED"/>
    <property type="match status" value="1"/>
</dbReference>
<comment type="catalytic activity">
    <reaction evidence="9">
        <text>glycerol(in) = glycerol(out)</text>
        <dbReference type="Rhea" id="RHEA:29675"/>
        <dbReference type="ChEBI" id="CHEBI:17754"/>
    </reaction>
</comment>
<dbReference type="InterPro" id="IPR022357">
    <property type="entry name" value="MIP_CS"/>
</dbReference>
<dbReference type="OrthoDB" id="3222at2759"/>